<dbReference type="Proteomes" id="UP001385892">
    <property type="component" value="Unassembled WGS sequence"/>
</dbReference>
<dbReference type="CDD" id="cd03884">
    <property type="entry name" value="M20_bAS"/>
    <property type="match status" value="1"/>
</dbReference>
<dbReference type="Gene3D" id="3.40.630.10">
    <property type="entry name" value="Zn peptidases"/>
    <property type="match status" value="1"/>
</dbReference>
<dbReference type="InterPro" id="IPR011650">
    <property type="entry name" value="Peptidase_M20_dimer"/>
</dbReference>
<dbReference type="Pfam" id="PF01546">
    <property type="entry name" value="Peptidase_M20"/>
    <property type="match status" value="1"/>
</dbReference>
<evidence type="ECO:0000256" key="1">
    <source>
        <dbReference type="ARBA" id="ARBA00006153"/>
    </source>
</evidence>
<dbReference type="PIRSF" id="PIRSF001235">
    <property type="entry name" value="Amidase_carbamoylase"/>
    <property type="match status" value="1"/>
</dbReference>
<dbReference type="InterPro" id="IPR002933">
    <property type="entry name" value="Peptidase_M20"/>
</dbReference>
<sequence length="418" mass="44312">MAAQTAFAARTDIDEHALMHRIAAHAEVGATPQGGVCRIALTDADRDGRDLLVRWMKELALDVHIDQIGNIFGIRAGAQADAAPVMTGSHIDTVATGGRYDGCYGVMAGLEAVRVMNAGGIRTHRPVVVAAFTNEEGVRFMPDMMGSLVHAGGYPLQQALATVGTDGSVLGAELARIGYAGAMACGAIRPHAFVELHIEQGPVLEAEGITIGAVQDLQGISWQEITVAGQSNHAGTTPMHLRRDAGYAAAAIAVFVRELAQRFGGSQVATVGSMQLHPNLVNVIASRATLTVDLRHTDEATLQRAEAELAGFLQALSARESVSIETRALARFEPVRFDPRIVGLIEQSAACRGLSCRRMTSGAGHDAQMMARICPTAMVFVPSQQGISHNPREHTAPADLMHGANVLLDVMRELADEN</sequence>
<keyword evidence="5" id="KW-1185">Reference proteome</keyword>
<keyword evidence="2 4" id="KW-0378">Hydrolase</keyword>
<evidence type="ECO:0000259" key="3">
    <source>
        <dbReference type="Pfam" id="PF07687"/>
    </source>
</evidence>
<gene>
    <name evidence="4" type="ORF">WKW82_24780</name>
</gene>
<dbReference type="Pfam" id="PF07687">
    <property type="entry name" value="M20_dimer"/>
    <property type="match status" value="1"/>
</dbReference>
<evidence type="ECO:0000256" key="2">
    <source>
        <dbReference type="ARBA" id="ARBA00022801"/>
    </source>
</evidence>
<dbReference type="PANTHER" id="PTHR32494:SF5">
    <property type="entry name" value="ALLANTOATE AMIDOHYDROLASE"/>
    <property type="match status" value="1"/>
</dbReference>
<dbReference type="InterPro" id="IPR036264">
    <property type="entry name" value="Bact_exopeptidase_dim_dom"/>
</dbReference>
<dbReference type="PANTHER" id="PTHR32494">
    <property type="entry name" value="ALLANTOATE DEIMINASE-RELATED"/>
    <property type="match status" value="1"/>
</dbReference>
<dbReference type="Gene3D" id="3.30.70.360">
    <property type="match status" value="1"/>
</dbReference>
<feature type="domain" description="Peptidase M20 dimerisation" evidence="3">
    <location>
        <begin position="218"/>
        <end position="316"/>
    </location>
</feature>
<dbReference type="NCBIfam" id="NF006771">
    <property type="entry name" value="PRK09290.1-5"/>
    <property type="match status" value="1"/>
</dbReference>
<accession>A0ABU8WQT3</accession>
<dbReference type="EMBL" id="JBBKZT010000012">
    <property type="protein sequence ID" value="MEJ8849885.1"/>
    <property type="molecule type" value="Genomic_DNA"/>
</dbReference>
<dbReference type="NCBIfam" id="NF006769">
    <property type="entry name" value="PRK09290.1-3"/>
    <property type="match status" value="1"/>
</dbReference>
<evidence type="ECO:0000313" key="4">
    <source>
        <dbReference type="EMBL" id="MEJ8849885.1"/>
    </source>
</evidence>
<evidence type="ECO:0000313" key="5">
    <source>
        <dbReference type="Proteomes" id="UP001385892"/>
    </source>
</evidence>
<comment type="similarity">
    <text evidence="1">Belongs to the peptidase M20 family.</text>
</comment>
<name>A0ABU8WQT3_9BURK</name>
<dbReference type="InterPro" id="IPR010158">
    <property type="entry name" value="Amidase_Cbmase"/>
</dbReference>
<comment type="caution">
    <text evidence="4">The sequence shown here is derived from an EMBL/GenBank/DDBJ whole genome shotgun (WGS) entry which is preliminary data.</text>
</comment>
<reference evidence="4 5" key="1">
    <citation type="submission" date="2024-03" db="EMBL/GenBank/DDBJ databases">
        <title>Novel species of the genus Variovorax.</title>
        <authorList>
            <person name="Liu Q."/>
            <person name="Xin Y.-H."/>
        </authorList>
    </citation>
    <scope>NUCLEOTIDE SEQUENCE [LARGE SCALE GENOMIC DNA]</scope>
    <source>
        <strain evidence="4 5">KACC 18900</strain>
    </source>
</reference>
<proteinExistence type="inferred from homology"/>
<dbReference type="GO" id="GO:0016787">
    <property type="term" value="F:hydrolase activity"/>
    <property type="evidence" value="ECO:0007669"/>
    <property type="project" value="UniProtKB-KW"/>
</dbReference>
<protein>
    <submittedName>
        <fullName evidence="4">Zn-dependent hydrolase</fullName>
    </submittedName>
</protein>
<organism evidence="4 5">
    <name type="scientific">Variovorax rhizosphaerae</name>
    <dbReference type="NCBI Taxonomy" id="1836200"/>
    <lineage>
        <taxon>Bacteria</taxon>
        <taxon>Pseudomonadati</taxon>
        <taxon>Pseudomonadota</taxon>
        <taxon>Betaproteobacteria</taxon>
        <taxon>Burkholderiales</taxon>
        <taxon>Comamonadaceae</taxon>
        <taxon>Variovorax</taxon>
    </lineage>
</organism>
<dbReference type="NCBIfam" id="TIGR01879">
    <property type="entry name" value="hydantase"/>
    <property type="match status" value="1"/>
</dbReference>
<dbReference type="SUPFAM" id="SSF55031">
    <property type="entry name" value="Bacterial exopeptidase dimerisation domain"/>
    <property type="match status" value="1"/>
</dbReference>
<dbReference type="SUPFAM" id="SSF53187">
    <property type="entry name" value="Zn-dependent exopeptidases"/>
    <property type="match status" value="1"/>
</dbReference>